<protein>
    <submittedName>
        <fullName evidence="3">Cyclic nucleotide-binding domain protein</fullName>
    </submittedName>
</protein>
<dbReference type="InterPro" id="IPR016181">
    <property type="entry name" value="Acyl_CoA_acyltransferase"/>
</dbReference>
<feature type="domain" description="Cyclic nucleotide-binding" evidence="2">
    <location>
        <begin position="300"/>
        <end position="416"/>
    </location>
</feature>
<dbReference type="Pfam" id="PF00027">
    <property type="entry name" value="cNMP_binding"/>
    <property type="match status" value="1"/>
</dbReference>
<dbReference type="InterPro" id="IPR018488">
    <property type="entry name" value="cNMP-bd_CS"/>
</dbReference>
<dbReference type="Proteomes" id="UP000238823">
    <property type="component" value="Unassembled WGS sequence"/>
</dbReference>
<dbReference type="Gene3D" id="3.40.630.30">
    <property type="match status" value="1"/>
</dbReference>
<evidence type="ECO:0000259" key="2">
    <source>
        <dbReference type="PROSITE" id="PS50042"/>
    </source>
</evidence>
<evidence type="ECO:0000313" key="4">
    <source>
        <dbReference type="Proteomes" id="UP000238823"/>
    </source>
</evidence>
<comment type="caution">
    <text evidence="3">The sequence shown here is derived from an EMBL/GenBank/DDBJ whole genome shotgun (WGS) entry which is preliminary data.</text>
</comment>
<dbReference type="PROSITE" id="PS00889">
    <property type="entry name" value="CNMP_BINDING_2"/>
    <property type="match status" value="1"/>
</dbReference>
<dbReference type="InterPro" id="IPR018490">
    <property type="entry name" value="cNMP-bd_dom_sf"/>
</dbReference>
<organism evidence="3 4">
    <name type="scientific">Enhygromyxa salina</name>
    <dbReference type="NCBI Taxonomy" id="215803"/>
    <lineage>
        <taxon>Bacteria</taxon>
        <taxon>Pseudomonadati</taxon>
        <taxon>Myxococcota</taxon>
        <taxon>Polyangia</taxon>
        <taxon>Nannocystales</taxon>
        <taxon>Nannocystaceae</taxon>
        <taxon>Enhygromyxa</taxon>
    </lineage>
</organism>
<sequence>MVPVFVRNGAGFGADAPTISRETAQVGLLCTRETRPRVLELTTRLATVHRATSAAERDAIYRMRYEIRVAQRGQVEGAGVDHDRQMVFTVYDELPRTIHFYTSGGSADGAGELDAVARMRRFNPGEVPDEVRERWSLDFVTNLDSLAIAEFSELLARPEVAAAQERLSVLSLFKAGFEACMEPGGADLIVFDAHPGLITHYAKLFGARRYGGDPIERSAGKGVGVPMVIAVSDTAHLERVGSLFTPLSWKTFVLGRRARADIGCFSVRFVDDLRDDVDPEQTWPMMEERFFRRGVERWSFFEGLRQAIIDELMARGTLREVAEGEEVVSEGGEDGEMFVVLDGCLEILAGGKSVDVAGRGELIGEVSISSPERRRTATIRALLPSRLLTLTHAALRALALGDAEAGHQVMLNLTRFIAERFAEKARVVASLDEELERLRLELHEANERLRGL</sequence>
<dbReference type="EMBL" id="PVNL01000142">
    <property type="protein sequence ID" value="PRP94299.1"/>
    <property type="molecule type" value="Genomic_DNA"/>
</dbReference>
<dbReference type="CDD" id="cd00038">
    <property type="entry name" value="CAP_ED"/>
    <property type="match status" value="1"/>
</dbReference>
<dbReference type="SMART" id="SM00100">
    <property type="entry name" value="cNMP"/>
    <property type="match status" value="1"/>
</dbReference>
<evidence type="ECO:0000256" key="1">
    <source>
        <dbReference type="SAM" id="Coils"/>
    </source>
</evidence>
<evidence type="ECO:0000313" key="3">
    <source>
        <dbReference type="EMBL" id="PRP94299.1"/>
    </source>
</evidence>
<gene>
    <name evidence="3" type="ORF">ENSA7_78360</name>
</gene>
<keyword evidence="1" id="KW-0175">Coiled coil</keyword>
<proteinExistence type="predicted"/>
<accession>A0A2S9XN53</accession>
<name>A0A2S9XN53_9BACT</name>
<dbReference type="PROSITE" id="PS50042">
    <property type="entry name" value="CNMP_BINDING_3"/>
    <property type="match status" value="1"/>
</dbReference>
<reference evidence="3 4" key="1">
    <citation type="submission" date="2018-03" db="EMBL/GenBank/DDBJ databases">
        <title>Draft Genome Sequences of the Obligatory Marine Myxobacteria Enhygromyxa salina SWB007.</title>
        <authorList>
            <person name="Poehlein A."/>
            <person name="Moghaddam J.A."/>
            <person name="Harms H."/>
            <person name="Alanjari M."/>
            <person name="Koenig G.M."/>
            <person name="Daniel R."/>
            <person name="Schaeberle T.F."/>
        </authorList>
    </citation>
    <scope>NUCLEOTIDE SEQUENCE [LARGE SCALE GENOMIC DNA]</scope>
    <source>
        <strain evidence="3 4">SWB007</strain>
    </source>
</reference>
<dbReference type="AlphaFoldDB" id="A0A2S9XN53"/>
<dbReference type="OrthoDB" id="892842at2"/>
<feature type="coiled-coil region" evidence="1">
    <location>
        <begin position="421"/>
        <end position="448"/>
    </location>
</feature>
<dbReference type="SUPFAM" id="SSF55729">
    <property type="entry name" value="Acyl-CoA N-acyltransferases (Nat)"/>
    <property type="match status" value="1"/>
</dbReference>
<dbReference type="InterPro" id="IPR000595">
    <property type="entry name" value="cNMP-bd_dom"/>
</dbReference>
<dbReference type="Gene3D" id="2.60.120.10">
    <property type="entry name" value="Jelly Rolls"/>
    <property type="match status" value="1"/>
</dbReference>
<dbReference type="SUPFAM" id="SSF51206">
    <property type="entry name" value="cAMP-binding domain-like"/>
    <property type="match status" value="1"/>
</dbReference>
<dbReference type="InterPro" id="IPR014710">
    <property type="entry name" value="RmlC-like_jellyroll"/>
</dbReference>